<evidence type="ECO:0000313" key="5">
    <source>
        <dbReference type="Proteomes" id="UP001152646"/>
    </source>
</evidence>
<evidence type="ECO:0000256" key="2">
    <source>
        <dbReference type="SAM" id="Coils"/>
    </source>
</evidence>
<feature type="transmembrane region" description="Helical" evidence="3">
    <location>
        <begin position="202"/>
        <end position="222"/>
    </location>
</feature>
<dbReference type="EMBL" id="CAJVPA010000198">
    <property type="protein sequence ID" value="CAG8394792.1"/>
    <property type="molecule type" value="Genomic_DNA"/>
</dbReference>
<dbReference type="Proteomes" id="UP001152646">
    <property type="component" value="Unassembled WGS sequence"/>
</dbReference>
<evidence type="ECO:0000256" key="1">
    <source>
        <dbReference type="ARBA" id="ARBA00004141"/>
    </source>
</evidence>
<protein>
    <recommendedName>
        <fullName evidence="6">MFS transporter</fullName>
    </recommendedName>
</protein>
<dbReference type="PANTHER" id="PTHR20772">
    <property type="entry name" value="PROTEIN FMP42"/>
    <property type="match status" value="1"/>
</dbReference>
<feature type="transmembrane region" description="Helical" evidence="3">
    <location>
        <begin position="500"/>
        <end position="519"/>
    </location>
</feature>
<feature type="transmembrane region" description="Helical" evidence="3">
    <location>
        <begin position="263"/>
        <end position="282"/>
    </location>
</feature>
<name>A0A9W4JEI3_9EURO</name>
<feature type="transmembrane region" description="Helical" evidence="3">
    <location>
        <begin position="142"/>
        <end position="162"/>
    </location>
</feature>
<feature type="transmembrane region" description="Helical" evidence="3">
    <location>
        <begin position="229"/>
        <end position="251"/>
    </location>
</feature>
<feature type="transmembrane region" description="Helical" evidence="3">
    <location>
        <begin position="471"/>
        <end position="488"/>
    </location>
</feature>
<dbReference type="Pfam" id="PF07690">
    <property type="entry name" value="MFS_1"/>
    <property type="match status" value="1"/>
</dbReference>
<feature type="transmembrane region" description="Helical" evidence="3">
    <location>
        <begin position="64"/>
        <end position="87"/>
    </location>
</feature>
<evidence type="ECO:0000256" key="3">
    <source>
        <dbReference type="SAM" id="Phobius"/>
    </source>
</evidence>
<dbReference type="InterPro" id="IPR036259">
    <property type="entry name" value="MFS_trans_sf"/>
</dbReference>
<comment type="subcellular location">
    <subcellularLocation>
        <location evidence="1">Membrane</location>
        <topology evidence="1">Multi-pass membrane protein</topology>
    </subcellularLocation>
</comment>
<dbReference type="SUPFAM" id="SSF103473">
    <property type="entry name" value="MFS general substrate transporter"/>
    <property type="match status" value="1"/>
</dbReference>
<evidence type="ECO:0000313" key="4">
    <source>
        <dbReference type="EMBL" id="CAG8394792.1"/>
    </source>
</evidence>
<dbReference type="OrthoDB" id="330047at2759"/>
<dbReference type="PANTHER" id="PTHR20772:SF4">
    <property type="entry name" value="HYPOTHETICAL AMINO ACID TRANSPORTER (EUROFUNG)"/>
    <property type="match status" value="1"/>
</dbReference>
<keyword evidence="3" id="KW-1133">Transmembrane helix</keyword>
<keyword evidence="3" id="KW-0472">Membrane</keyword>
<keyword evidence="2" id="KW-0175">Coiled coil</keyword>
<accession>A0A9W4JEI3</accession>
<feature type="transmembrane region" description="Helical" evidence="3">
    <location>
        <begin position="381"/>
        <end position="400"/>
    </location>
</feature>
<keyword evidence="3" id="KW-0812">Transmembrane</keyword>
<dbReference type="AlphaFoldDB" id="A0A9W4JEI3"/>
<dbReference type="GO" id="GO:0022857">
    <property type="term" value="F:transmembrane transporter activity"/>
    <property type="evidence" value="ECO:0007669"/>
    <property type="project" value="InterPro"/>
</dbReference>
<gene>
    <name evidence="4" type="ORF">PSALAMII_LOCUS7465</name>
</gene>
<reference evidence="4" key="1">
    <citation type="submission" date="2021-07" db="EMBL/GenBank/DDBJ databases">
        <authorList>
            <person name="Branca A.L. A."/>
        </authorList>
    </citation>
    <scope>NUCLEOTIDE SEQUENCE</scope>
</reference>
<sequence>MSLVQHLSAIDGVDREPEADEGEDFISIRRKISYDVLQPPNEGIPVAELRPGSLAYDHSPSKRIIQVIVTVLACWSASGIVFGFAALKPVLVEEGVYRERCTPPEIEEGLELCSQQDLRYVSHRESPDSRKKLGSDDDRLNLFFTIASITANVSALPVGTILDRCGSRVCWLIGAILLAIGGVIMSFAFHIPSFDGYIPGNFFLALAGTFLFVPSFQIANAFPKYAGSIVALVTGAFDASAAVFLIYRLVYEATARRFTPDKFFLGYLIVPVLIIFALVTVMPKRDYVSTLQLENRIERAEDATYDVHDSDDDIDSQSELNRIRKKRADLRKRRLRQIDTVLGDKDERQLRADKEEDRQQTSWVWGVLHGLPAHTQMATPWFILITLMTVLQMIRMNYFIATIRSQYEFMLGSAAEADKIGAFFDIALPVGGVLFTPVIGFLLDRLSVPAMLGLIVLFTTVIGVLNSIPAIWAGYMTVILFVLLRPLYYSAMSDYTTKVFGFATFGRVYGAIICLSGIANFSQYGLDSLTHHTFDGNPIPINAALAIAGFIVGSALVGYVLVAVQRLREQARVHEEERDRLLLEEDEEEEDEWDDGYR</sequence>
<dbReference type="InterPro" id="IPR011701">
    <property type="entry name" value="MFS"/>
</dbReference>
<proteinExistence type="predicted"/>
<comment type="caution">
    <text evidence="4">The sequence shown here is derived from an EMBL/GenBank/DDBJ whole genome shotgun (WGS) entry which is preliminary data.</text>
</comment>
<feature type="transmembrane region" description="Helical" evidence="3">
    <location>
        <begin position="169"/>
        <end position="190"/>
    </location>
</feature>
<dbReference type="InterPro" id="IPR052599">
    <property type="entry name" value="SLC43A_AATransporter"/>
</dbReference>
<evidence type="ECO:0008006" key="6">
    <source>
        <dbReference type="Google" id="ProtNLM"/>
    </source>
</evidence>
<organism evidence="4 5">
    <name type="scientific">Penicillium salamii</name>
    <dbReference type="NCBI Taxonomy" id="1612424"/>
    <lineage>
        <taxon>Eukaryota</taxon>
        <taxon>Fungi</taxon>
        <taxon>Dikarya</taxon>
        <taxon>Ascomycota</taxon>
        <taxon>Pezizomycotina</taxon>
        <taxon>Eurotiomycetes</taxon>
        <taxon>Eurotiomycetidae</taxon>
        <taxon>Eurotiales</taxon>
        <taxon>Aspergillaceae</taxon>
        <taxon>Penicillium</taxon>
    </lineage>
</organism>
<feature type="coiled-coil region" evidence="2">
    <location>
        <begin position="564"/>
        <end position="591"/>
    </location>
</feature>
<dbReference type="GO" id="GO:0000329">
    <property type="term" value="C:fungal-type vacuole membrane"/>
    <property type="evidence" value="ECO:0007669"/>
    <property type="project" value="TreeGrafter"/>
</dbReference>
<feature type="transmembrane region" description="Helical" evidence="3">
    <location>
        <begin position="420"/>
        <end position="439"/>
    </location>
</feature>
<dbReference type="Gene3D" id="1.20.1250.20">
    <property type="entry name" value="MFS general substrate transporter like domains"/>
    <property type="match status" value="1"/>
</dbReference>
<feature type="transmembrane region" description="Helical" evidence="3">
    <location>
        <begin position="539"/>
        <end position="562"/>
    </location>
</feature>